<protein>
    <submittedName>
        <fullName evidence="2">Uncharacterized protein</fullName>
    </submittedName>
</protein>
<evidence type="ECO:0000256" key="1">
    <source>
        <dbReference type="SAM" id="MobiDB-lite"/>
    </source>
</evidence>
<gene>
    <name evidence="2" type="ORF">OG517_07080</name>
</gene>
<keyword evidence="3" id="KW-1185">Reference proteome</keyword>
<proteinExistence type="predicted"/>
<evidence type="ECO:0000313" key="2">
    <source>
        <dbReference type="EMBL" id="WUQ11208.1"/>
    </source>
</evidence>
<feature type="region of interest" description="Disordered" evidence="1">
    <location>
        <begin position="152"/>
        <end position="172"/>
    </location>
</feature>
<accession>A0ABZ1T5R5</accession>
<dbReference type="Proteomes" id="UP001432039">
    <property type="component" value="Chromosome"/>
</dbReference>
<dbReference type="RefSeq" id="WP_328960714.1">
    <property type="nucleotide sequence ID" value="NZ_CP108090.1"/>
</dbReference>
<reference evidence="2" key="1">
    <citation type="submission" date="2022-10" db="EMBL/GenBank/DDBJ databases">
        <title>The complete genomes of actinobacterial strains from the NBC collection.</title>
        <authorList>
            <person name="Joergensen T.S."/>
            <person name="Alvarez Arevalo M."/>
            <person name="Sterndorff E.B."/>
            <person name="Faurdal D."/>
            <person name="Vuksanovic O."/>
            <person name="Mourched A.-S."/>
            <person name="Charusanti P."/>
            <person name="Shaw S."/>
            <person name="Blin K."/>
            <person name="Weber T."/>
        </authorList>
    </citation>
    <scope>NUCLEOTIDE SEQUENCE</scope>
    <source>
        <strain evidence="2">NBC_00248</strain>
    </source>
</reference>
<name>A0ABZ1T5R5_STRVG</name>
<sequence>MDKNTGNRLPAPGLPTAGLSTAGLSTAGLFDHHLTDEGLARLWSMLDSGRYEVRAPQEAALLCVAWLVRAGESAAAAALVEEIRPFAGEVRFAPHPADRPVPGADAVHVRTVGEVAGMLARRAPRPGIAAQHEALTVWRPFEDELLDHWLRAGADPGQDAGQDPGQDAGQHTEEGAALLARYRRLAATHTRCAKHLDPKSNPAVLRRALEEQVAGRALSPRLAGLLRHAVASMVAKRGRPGSAEHTRLRGAQAAQADRAAHQDLAALVLRRLAPLDVSRGVEDIGPLIAPVTAEEAARYGLPAGAVVPAPVRAAVATARSAPLDTLLEHGLIPSAEVLGEVAEQLICTHTARGYADPALRTLMAATYRAGRDRRYPSWWTPEHHARITELPWVRAVAPWVADPVEQARSTLRTLGEGWVRAFPGAGLPNSTVRMLSGLARLAELPVPFAAEPLADSYSGMAGPEVLAAARTAAGLLRGTVYERYHGIDYAAVRDLADARDRHGFALLCAERAGRPEQPLVSDPAVVAQAHILTTSNLATLVVHAGLAPRGGWGGPARGAFAAATGPAATVKSTACAWRQLLFHLALCDADEQASVLTWIDARAARLPARAAARIARPLADLRQAAAVR</sequence>
<organism evidence="2 3">
    <name type="scientific">Streptomyces virginiae</name>
    <name type="common">Streptomyces cinnamonensis</name>
    <dbReference type="NCBI Taxonomy" id="1961"/>
    <lineage>
        <taxon>Bacteria</taxon>
        <taxon>Bacillati</taxon>
        <taxon>Actinomycetota</taxon>
        <taxon>Actinomycetes</taxon>
        <taxon>Kitasatosporales</taxon>
        <taxon>Streptomycetaceae</taxon>
        <taxon>Streptomyces</taxon>
    </lineage>
</organism>
<dbReference type="EMBL" id="CP108090">
    <property type="protein sequence ID" value="WUQ11208.1"/>
    <property type="molecule type" value="Genomic_DNA"/>
</dbReference>
<evidence type="ECO:0000313" key="3">
    <source>
        <dbReference type="Proteomes" id="UP001432039"/>
    </source>
</evidence>